<keyword evidence="1" id="KW-1185">Reference proteome</keyword>
<dbReference type="Proteomes" id="UP000046392">
    <property type="component" value="Unplaced"/>
</dbReference>
<sequence>MTSKFTNYDYPDDDKLAHCFSNIKKTISISSNEKSLTQGYVKEFDIINECGIIVSIKDGKEFYITPETFFYNIYGVTILSLYSGEKVLFDYSKSNDIKIIINVYSCDGKEDIRNNLEDQAWEKYYEECGDCIWCGKSCHDGNHEF</sequence>
<protein>
    <submittedName>
        <fullName evidence="2">YopX domain-containing protein</fullName>
    </submittedName>
</protein>
<evidence type="ECO:0000313" key="1">
    <source>
        <dbReference type="Proteomes" id="UP000046392"/>
    </source>
</evidence>
<accession>A0A0N5B3C5</accession>
<dbReference type="AlphaFoldDB" id="A0A0N5B3C5"/>
<evidence type="ECO:0000313" key="2">
    <source>
        <dbReference type="WBParaSite" id="SPAL_0000057700.1"/>
    </source>
</evidence>
<proteinExistence type="predicted"/>
<organism evidence="1 2">
    <name type="scientific">Strongyloides papillosus</name>
    <name type="common">Intestinal threadworm</name>
    <dbReference type="NCBI Taxonomy" id="174720"/>
    <lineage>
        <taxon>Eukaryota</taxon>
        <taxon>Metazoa</taxon>
        <taxon>Ecdysozoa</taxon>
        <taxon>Nematoda</taxon>
        <taxon>Chromadorea</taxon>
        <taxon>Rhabditida</taxon>
        <taxon>Tylenchina</taxon>
        <taxon>Panagrolaimomorpha</taxon>
        <taxon>Strongyloidoidea</taxon>
        <taxon>Strongyloididae</taxon>
        <taxon>Strongyloides</taxon>
    </lineage>
</organism>
<name>A0A0N5B3C5_STREA</name>
<reference evidence="2" key="1">
    <citation type="submission" date="2017-02" db="UniProtKB">
        <authorList>
            <consortium name="WormBaseParasite"/>
        </authorList>
    </citation>
    <scope>IDENTIFICATION</scope>
</reference>
<dbReference type="WBParaSite" id="SPAL_0000057700.1">
    <property type="protein sequence ID" value="SPAL_0000057700.1"/>
    <property type="gene ID" value="SPAL_0000057700"/>
</dbReference>